<organism evidence="1 2">
    <name type="scientific">Salipiger profundus</name>
    <dbReference type="NCBI Taxonomy" id="1229727"/>
    <lineage>
        <taxon>Bacteria</taxon>
        <taxon>Pseudomonadati</taxon>
        <taxon>Pseudomonadota</taxon>
        <taxon>Alphaproteobacteria</taxon>
        <taxon>Rhodobacterales</taxon>
        <taxon>Roseobacteraceae</taxon>
        <taxon>Salipiger</taxon>
    </lineage>
</organism>
<sequence length="101" mass="11699">MQSELATRRRVLRVTYQRYVDADRAWTAALQEMATWFPIGARPYRASIGNPGSRLRRLYEARARALVQLEAAHEKFETARRRMGARRRGGRSQTIFLFGTA</sequence>
<dbReference type="STRING" id="1229727.Ga0080559_TMP2843"/>
<protein>
    <submittedName>
        <fullName evidence="1">Uncharacterized protein</fullName>
    </submittedName>
</protein>
<evidence type="ECO:0000313" key="1">
    <source>
        <dbReference type="EMBL" id="APX23639.1"/>
    </source>
</evidence>
<reference evidence="1 2" key="1">
    <citation type="submission" date="2016-03" db="EMBL/GenBank/DDBJ databases">
        <title>Deep-sea bacteria in the southern Pacific.</title>
        <authorList>
            <person name="Tang K."/>
        </authorList>
    </citation>
    <scope>NUCLEOTIDE SEQUENCE [LARGE SCALE GENOMIC DNA]</scope>
    <source>
        <strain evidence="1 2">JLT2016</strain>
    </source>
</reference>
<evidence type="ECO:0000313" key="2">
    <source>
        <dbReference type="Proteomes" id="UP000186559"/>
    </source>
</evidence>
<dbReference type="RefSeq" id="WP_017469519.1">
    <property type="nucleotide sequence ID" value="NZ_BMEW01000007.1"/>
</dbReference>
<dbReference type="EMBL" id="CP014796">
    <property type="protein sequence ID" value="APX23639.1"/>
    <property type="molecule type" value="Genomic_DNA"/>
</dbReference>
<name>A0A1U7D668_9RHOB</name>
<proteinExistence type="predicted"/>
<dbReference type="KEGG" id="tpro:Ga0080559_TMP2843"/>
<keyword evidence="2" id="KW-1185">Reference proteome</keyword>
<dbReference type="Proteomes" id="UP000186559">
    <property type="component" value="Chromosome"/>
</dbReference>
<dbReference type="AlphaFoldDB" id="A0A1U7D668"/>
<dbReference type="OrthoDB" id="7866726at2"/>
<accession>A0A1U7D668</accession>
<gene>
    <name evidence="1" type="ORF">Ga0080559_TMP2843</name>
</gene>